<feature type="transmembrane region" description="Helical" evidence="2">
    <location>
        <begin position="67"/>
        <end position="88"/>
    </location>
</feature>
<organism evidence="3 4">
    <name type="scientific">Cutaneotrichosporon oleaginosum</name>
    <dbReference type="NCBI Taxonomy" id="879819"/>
    <lineage>
        <taxon>Eukaryota</taxon>
        <taxon>Fungi</taxon>
        <taxon>Dikarya</taxon>
        <taxon>Basidiomycota</taxon>
        <taxon>Agaricomycotina</taxon>
        <taxon>Tremellomycetes</taxon>
        <taxon>Trichosporonales</taxon>
        <taxon>Trichosporonaceae</taxon>
        <taxon>Cutaneotrichosporon</taxon>
    </lineage>
</organism>
<keyword evidence="4" id="KW-1185">Reference proteome</keyword>
<keyword evidence="2" id="KW-1133">Transmembrane helix</keyword>
<sequence length="256" mass="28834">MPWFDRSFSQGGRRQEAEEERSWGWVSHASSESVAVAPHLLRTESTMLHASDDAVIIQQIRRITQTLLVLLVLLVVLSTLVSTARQLLLSPPLPTHPITTYHPLFSFQHHHKSLPQRSLPSSVHHSTTSLPHHNFPLRRHQKRYRLPLQLSHRSPLPHLPSPPLPLSTFRQEYLFVSACHSPLGVTVAVVAFPGQGPSIKKTLATSTTLSLAFWQLAAWPSWIHSYPPRPRLLVTLPAYHPSFPIPPLHSPTLLDP</sequence>
<feature type="compositionally biased region" description="Polar residues" evidence="1">
    <location>
        <begin position="115"/>
        <end position="131"/>
    </location>
</feature>
<keyword evidence="2" id="KW-0812">Transmembrane</keyword>
<dbReference type="EMBL" id="KQ087182">
    <property type="protein sequence ID" value="KLT45333.1"/>
    <property type="molecule type" value="Genomic_DNA"/>
</dbReference>
<evidence type="ECO:0000313" key="4">
    <source>
        <dbReference type="Proteomes" id="UP000053611"/>
    </source>
</evidence>
<keyword evidence="2" id="KW-0472">Membrane</keyword>
<accession>A0A0J0XWA9</accession>
<feature type="region of interest" description="Disordered" evidence="1">
    <location>
        <begin position="115"/>
        <end position="134"/>
    </location>
</feature>
<evidence type="ECO:0000313" key="3">
    <source>
        <dbReference type="EMBL" id="KLT45333.1"/>
    </source>
</evidence>
<dbReference type="RefSeq" id="XP_018281824.1">
    <property type="nucleotide sequence ID" value="XM_018419615.1"/>
</dbReference>
<evidence type="ECO:0000256" key="1">
    <source>
        <dbReference type="SAM" id="MobiDB-lite"/>
    </source>
</evidence>
<dbReference type="Proteomes" id="UP000053611">
    <property type="component" value="Unassembled WGS sequence"/>
</dbReference>
<evidence type="ECO:0000256" key="2">
    <source>
        <dbReference type="SAM" id="Phobius"/>
    </source>
</evidence>
<dbReference type="GeneID" id="28980218"/>
<dbReference type="AlphaFoldDB" id="A0A0J0XWA9"/>
<proteinExistence type="predicted"/>
<gene>
    <name evidence="3" type="ORF">CC85DRAFT_155549</name>
</gene>
<name>A0A0J0XWA9_9TREE</name>
<reference evidence="3 4" key="1">
    <citation type="submission" date="2015-03" db="EMBL/GenBank/DDBJ databases">
        <title>Genomics and transcriptomics of the oil-accumulating basidiomycete yeast T. oleaginosus allow insights into substrate utilization and the diverse evolutionary trajectories of mating systems in fungi.</title>
        <authorList>
            <consortium name="DOE Joint Genome Institute"/>
            <person name="Kourist R."/>
            <person name="Kracht O."/>
            <person name="Bracharz F."/>
            <person name="Lipzen A."/>
            <person name="Nolan M."/>
            <person name="Ohm R."/>
            <person name="Grigoriev I."/>
            <person name="Sun S."/>
            <person name="Heitman J."/>
            <person name="Bruck T."/>
            <person name="Nowrousian M."/>
        </authorList>
    </citation>
    <scope>NUCLEOTIDE SEQUENCE [LARGE SCALE GENOMIC DNA]</scope>
    <source>
        <strain evidence="3 4">IBC0246</strain>
    </source>
</reference>
<protein>
    <submittedName>
        <fullName evidence="3">Uncharacterized protein</fullName>
    </submittedName>
</protein>